<keyword evidence="3" id="KW-1185">Reference proteome</keyword>
<dbReference type="AlphaFoldDB" id="A0A1M6LFL1"/>
<sequence length="48" mass="5537">MFKYIHLLGRLLIPLSIIFVILFRDNTIIPLITVLLGITFVILAEIKK</sequence>
<accession>A0A1M6LFL1</accession>
<name>A0A1M6LFL1_9FIRM</name>
<keyword evidence="1" id="KW-0472">Membrane</keyword>
<feature type="transmembrane region" description="Helical" evidence="1">
    <location>
        <begin position="7"/>
        <end position="23"/>
    </location>
</feature>
<evidence type="ECO:0000313" key="3">
    <source>
        <dbReference type="Proteomes" id="UP000243547"/>
    </source>
</evidence>
<organism evidence="2 3">
    <name type="scientific">Anaerobranca californiensis DSM 14826</name>
    <dbReference type="NCBI Taxonomy" id="1120989"/>
    <lineage>
        <taxon>Bacteria</taxon>
        <taxon>Bacillati</taxon>
        <taxon>Bacillota</taxon>
        <taxon>Clostridia</taxon>
        <taxon>Eubacteriales</taxon>
        <taxon>Proteinivoracaceae</taxon>
        <taxon>Anaerobranca</taxon>
    </lineage>
</organism>
<evidence type="ECO:0000313" key="2">
    <source>
        <dbReference type="EMBL" id="SHJ69984.1"/>
    </source>
</evidence>
<feature type="transmembrane region" description="Helical" evidence="1">
    <location>
        <begin position="29"/>
        <end position="46"/>
    </location>
</feature>
<keyword evidence="1" id="KW-1133">Transmembrane helix</keyword>
<protein>
    <submittedName>
        <fullName evidence="2">Uncharacterized protein</fullName>
    </submittedName>
</protein>
<reference evidence="3" key="1">
    <citation type="submission" date="2016-11" db="EMBL/GenBank/DDBJ databases">
        <authorList>
            <person name="Varghese N."/>
            <person name="Submissions S."/>
        </authorList>
    </citation>
    <scope>NUCLEOTIDE SEQUENCE [LARGE SCALE GENOMIC DNA]</scope>
    <source>
        <strain evidence="3">DSM 14826</strain>
    </source>
</reference>
<proteinExistence type="predicted"/>
<dbReference type="EMBL" id="FRAI01000005">
    <property type="protein sequence ID" value="SHJ69984.1"/>
    <property type="molecule type" value="Genomic_DNA"/>
</dbReference>
<gene>
    <name evidence="2" type="ORF">SAMN02745227_00492</name>
</gene>
<evidence type="ECO:0000256" key="1">
    <source>
        <dbReference type="SAM" id="Phobius"/>
    </source>
</evidence>
<dbReference type="Proteomes" id="UP000243547">
    <property type="component" value="Unassembled WGS sequence"/>
</dbReference>
<keyword evidence="1" id="KW-0812">Transmembrane</keyword>
<dbReference type="RefSeq" id="WP_159429579.1">
    <property type="nucleotide sequence ID" value="NZ_FRAI01000005.1"/>
</dbReference>